<keyword evidence="2" id="KW-0328">Glycosyltransferase</keyword>
<feature type="non-terminal residue" evidence="5">
    <location>
        <position position="223"/>
    </location>
</feature>
<evidence type="ECO:0000313" key="5">
    <source>
        <dbReference type="EMBL" id="RIJ44692.1"/>
    </source>
</evidence>
<evidence type="ECO:0000259" key="4">
    <source>
        <dbReference type="Pfam" id="PF13632"/>
    </source>
</evidence>
<gene>
    <name evidence="5" type="ORF">D1614_24035</name>
</gene>
<comment type="caution">
    <text evidence="5">The sequence shown here is derived from an EMBL/GenBank/DDBJ whole genome shotgun (WGS) entry which is preliminary data.</text>
</comment>
<dbReference type="Proteomes" id="UP000265926">
    <property type="component" value="Unassembled WGS sequence"/>
</dbReference>
<dbReference type="Gene3D" id="3.90.550.10">
    <property type="entry name" value="Spore Coat Polysaccharide Biosynthesis Protein SpsA, Chain A"/>
    <property type="match status" value="1"/>
</dbReference>
<dbReference type="SUPFAM" id="SSF53448">
    <property type="entry name" value="Nucleotide-diphospho-sugar transferases"/>
    <property type="match status" value="1"/>
</dbReference>
<dbReference type="RefSeq" id="WP_119440495.1">
    <property type="nucleotide sequence ID" value="NZ_QWGR01000112.1"/>
</dbReference>
<keyword evidence="6" id="KW-1185">Reference proteome</keyword>
<protein>
    <submittedName>
        <fullName evidence="5">Glycosyltransferase</fullName>
    </submittedName>
</protein>
<dbReference type="PANTHER" id="PTHR43630">
    <property type="entry name" value="POLY-BETA-1,6-N-ACETYL-D-GLUCOSAMINE SYNTHASE"/>
    <property type="match status" value="1"/>
</dbReference>
<evidence type="ECO:0000313" key="6">
    <source>
        <dbReference type="Proteomes" id="UP000265926"/>
    </source>
</evidence>
<proteinExistence type="inferred from homology"/>
<evidence type="ECO:0000256" key="2">
    <source>
        <dbReference type="ARBA" id="ARBA00022676"/>
    </source>
</evidence>
<accession>A0A399SQL9</accession>
<dbReference type="EMBL" id="QWGR01000112">
    <property type="protein sequence ID" value="RIJ44692.1"/>
    <property type="molecule type" value="Genomic_DNA"/>
</dbReference>
<sequence>GSTDGTAAEVDKHFAGDPRVRLMSFENGGKAHALNRGLVHAQGEIIVALDADTQFPAKTIRRLTRWFEDPTIGAVAGNALVGNRINLVTRWQALEYVTAQNLERRALAALGAVTVVPGAVGAWRKTALEQLGGYPADTLAEDQDLTLAVQQAGWRVEFDPAARAYTEAPDTVDGLLKQRFRWSFGTLQCLWKHRKALFSLKYPVLGFVALPQIWLFQIILATA</sequence>
<organism evidence="5 6">
    <name type="scientific">Maribellus luteus</name>
    <dbReference type="NCBI Taxonomy" id="2305463"/>
    <lineage>
        <taxon>Bacteria</taxon>
        <taxon>Pseudomonadati</taxon>
        <taxon>Bacteroidota</taxon>
        <taxon>Bacteroidia</taxon>
        <taxon>Marinilabiliales</taxon>
        <taxon>Prolixibacteraceae</taxon>
        <taxon>Maribellus</taxon>
    </lineage>
</organism>
<dbReference type="PANTHER" id="PTHR43630:SF1">
    <property type="entry name" value="POLY-BETA-1,6-N-ACETYL-D-GLUCOSAMINE SYNTHASE"/>
    <property type="match status" value="1"/>
</dbReference>
<evidence type="ECO:0000256" key="1">
    <source>
        <dbReference type="ARBA" id="ARBA00006739"/>
    </source>
</evidence>
<name>A0A399SQL9_9BACT</name>
<dbReference type="CDD" id="cd06423">
    <property type="entry name" value="CESA_like"/>
    <property type="match status" value="1"/>
</dbReference>
<comment type="similarity">
    <text evidence="1">Belongs to the glycosyltransferase 2 family.</text>
</comment>
<dbReference type="AlphaFoldDB" id="A0A399SQL9"/>
<reference evidence="5 6" key="1">
    <citation type="submission" date="2018-08" db="EMBL/GenBank/DDBJ databases">
        <title>Pallidiluteibacterium maritimus gen. nov., sp. nov., isolated from coastal sediment.</title>
        <authorList>
            <person name="Zhou L.Y."/>
        </authorList>
    </citation>
    <scope>NUCLEOTIDE SEQUENCE [LARGE SCALE GENOMIC DNA]</scope>
    <source>
        <strain evidence="5 6">XSD2</strain>
    </source>
</reference>
<dbReference type="Pfam" id="PF13632">
    <property type="entry name" value="Glyco_trans_2_3"/>
    <property type="match status" value="1"/>
</dbReference>
<evidence type="ECO:0000256" key="3">
    <source>
        <dbReference type="ARBA" id="ARBA00022679"/>
    </source>
</evidence>
<dbReference type="InterPro" id="IPR029044">
    <property type="entry name" value="Nucleotide-diphossugar_trans"/>
</dbReference>
<dbReference type="InterPro" id="IPR001173">
    <property type="entry name" value="Glyco_trans_2-like"/>
</dbReference>
<feature type="non-terminal residue" evidence="5">
    <location>
        <position position="1"/>
    </location>
</feature>
<feature type="domain" description="Glycosyltransferase 2-like" evidence="4">
    <location>
        <begin position="45"/>
        <end position="205"/>
    </location>
</feature>
<dbReference type="OrthoDB" id="9766299at2"/>
<keyword evidence="3 5" id="KW-0808">Transferase</keyword>
<dbReference type="GO" id="GO:0016757">
    <property type="term" value="F:glycosyltransferase activity"/>
    <property type="evidence" value="ECO:0007669"/>
    <property type="project" value="UniProtKB-KW"/>
</dbReference>